<evidence type="ECO:0000313" key="2">
    <source>
        <dbReference type="EMBL" id="ABD13838.1"/>
    </source>
</evidence>
<reference evidence="2 3" key="1">
    <citation type="journal article" date="2007" name="Genome Res.">
        <title>Genome characteristics of facultatively symbiotic Frankia sp. strains reflect host range and host plant biogeography.</title>
        <authorList>
            <person name="Normand P."/>
            <person name="Lapierre P."/>
            <person name="Tisa L.S."/>
            <person name="Gogarten J.P."/>
            <person name="Alloisio N."/>
            <person name="Bagnarol E."/>
            <person name="Bassi C.A."/>
            <person name="Berry A.M."/>
            <person name="Bickhart D.M."/>
            <person name="Choisne N."/>
            <person name="Couloux A."/>
            <person name="Cournoyer B."/>
            <person name="Cruveiller S."/>
            <person name="Daubin V."/>
            <person name="Demange N."/>
            <person name="Francino M.P."/>
            <person name="Goltsman E."/>
            <person name="Huang Y."/>
            <person name="Kopp O.R."/>
            <person name="Labarre L."/>
            <person name="Lapidus A."/>
            <person name="Lavire C."/>
            <person name="Marechal J."/>
            <person name="Martinez M."/>
            <person name="Mastronunzio J.E."/>
            <person name="Mullin B.C."/>
            <person name="Niemann J."/>
            <person name="Pujic P."/>
            <person name="Rawnsley T."/>
            <person name="Rouy Z."/>
            <person name="Schenowitz C."/>
            <person name="Sellstedt A."/>
            <person name="Tavares F."/>
            <person name="Tomkins J.P."/>
            <person name="Vallenet D."/>
            <person name="Valverde C."/>
            <person name="Wall L.G."/>
            <person name="Wang Y."/>
            <person name="Medigue C."/>
            <person name="Benson D.R."/>
        </authorList>
    </citation>
    <scope>NUCLEOTIDE SEQUENCE [LARGE SCALE GENOMIC DNA]</scope>
    <source>
        <strain evidence="3">DSM 45818 / CECT 9043 / CcI3</strain>
    </source>
</reference>
<name>Q2J4F4_FRACC</name>
<evidence type="ECO:0000313" key="3">
    <source>
        <dbReference type="Proteomes" id="UP000001937"/>
    </source>
</evidence>
<evidence type="ECO:0000256" key="1">
    <source>
        <dbReference type="SAM" id="MobiDB-lite"/>
    </source>
</evidence>
<feature type="compositionally biased region" description="Basic residues" evidence="1">
    <location>
        <begin position="30"/>
        <end position="44"/>
    </location>
</feature>
<accession>Q2J4F4</accession>
<dbReference type="Proteomes" id="UP000001937">
    <property type="component" value="Chromosome"/>
</dbReference>
<feature type="compositionally biased region" description="Polar residues" evidence="1">
    <location>
        <begin position="110"/>
        <end position="120"/>
    </location>
</feature>
<dbReference type="HOGENOM" id="CLU_2046235_0_0_11"/>
<feature type="region of interest" description="Disordered" evidence="1">
    <location>
        <begin position="1"/>
        <end position="49"/>
    </location>
</feature>
<dbReference type="KEGG" id="fra:Francci3_4492"/>
<gene>
    <name evidence="2" type="ordered locus">Francci3_4492</name>
</gene>
<keyword evidence="3" id="KW-1185">Reference proteome</keyword>
<protein>
    <submittedName>
        <fullName evidence="2">Uncharacterized protein</fullName>
    </submittedName>
</protein>
<organism evidence="2 3">
    <name type="scientific">Frankia casuarinae (strain DSM 45818 / CECT 9043 / HFP020203 / CcI3)</name>
    <dbReference type="NCBI Taxonomy" id="106370"/>
    <lineage>
        <taxon>Bacteria</taxon>
        <taxon>Bacillati</taxon>
        <taxon>Actinomycetota</taxon>
        <taxon>Actinomycetes</taxon>
        <taxon>Frankiales</taxon>
        <taxon>Frankiaceae</taxon>
        <taxon>Frankia</taxon>
    </lineage>
</organism>
<dbReference type="AlphaFoldDB" id="Q2J4F4"/>
<proteinExistence type="predicted"/>
<dbReference type="STRING" id="106370.Francci3_4492"/>
<sequence>MDAFGGRPVRRPVSVASGVESGRGAGCSGRPRRRRQAGGIRRRQSGGSTVIDDHYRELYGQQLTGIGVDSLPVDWQREQLEWFAADVAPRTASPPELRRAYPSTRWEPQDSAQTASQAST</sequence>
<dbReference type="EMBL" id="CP000249">
    <property type="protein sequence ID" value="ABD13838.1"/>
    <property type="molecule type" value="Genomic_DNA"/>
</dbReference>
<feature type="region of interest" description="Disordered" evidence="1">
    <location>
        <begin position="88"/>
        <end position="120"/>
    </location>
</feature>